<sequence>MEVKFQVMKYLKIDSKGNIITGTTVILIASLILILIFVLTSMYTLENENTDSIANDNLKYIVNDYNRNLEVLSRDSIAEVTEEVYHGKYIFSSEREIKKVLNKKLDDKNKEYEKKYGVSISSNVLSIKNTDDPINLEVTTHLKISKNKDRFSGNLKSITSIEGLKDPLPYAILTPYSGIWHDDKKIHYGTTLTTYLTAHGIDKPEGYLGATSPLIIKKCPYDPYIHHGDGDTLQNCLKNGYFHESADGSCYLCRLEGKGICPHYGFEVFIVPHCVGVEYSVSGSDHVVFHDRYPGHKINPEDPTELFLDVAHRTKYGVLV</sequence>
<gene>
    <name evidence="2" type="ORF">METSMIF1_02511</name>
</gene>
<evidence type="ECO:0000313" key="3">
    <source>
        <dbReference type="Proteomes" id="UP000004028"/>
    </source>
</evidence>
<dbReference type="AlphaFoldDB" id="D2ZNV4"/>
<comment type="caution">
    <text evidence="2">The sequence shown here is derived from an EMBL/GenBank/DDBJ whole genome shotgun (WGS) entry which is preliminary data.</text>
</comment>
<dbReference type="Proteomes" id="UP000004028">
    <property type="component" value="Unassembled WGS sequence"/>
</dbReference>
<evidence type="ECO:0000313" key="2">
    <source>
        <dbReference type="EMBL" id="EFC92951.1"/>
    </source>
</evidence>
<reference evidence="2 3" key="1">
    <citation type="submission" date="2010-01" db="EMBL/GenBank/DDBJ databases">
        <authorList>
            <person name="Weinstock G."/>
            <person name="Sodergren E."/>
            <person name="Clifton S."/>
            <person name="Fulton L."/>
            <person name="Fulton B."/>
            <person name="Courtney L."/>
            <person name="Fronick C."/>
            <person name="Harrison M."/>
            <person name="Strong C."/>
            <person name="Farmer C."/>
            <person name="Delahaunty K."/>
            <person name="Markovic C."/>
            <person name="Hall O."/>
            <person name="Minx P."/>
            <person name="Tomlinson C."/>
            <person name="Mitreva M."/>
            <person name="Nelson J."/>
            <person name="Hou S."/>
            <person name="Wollam A."/>
            <person name="Pepin K.H."/>
            <person name="Johnson M."/>
            <person name="Bhonagiri V."/>
            <person name="Nash W.E."/>
            <person name="Warren W."/>
            <person name="Chinwalla A."/>
            <person name="Mardis E.R."/>
            <person name="Wilson R.K."/>
        </authorList>
    </citation>
    <scope>NUCLEOTIDE SEQUENCE [LARGE SCALE GENOMIC DNA]</scope>
    <source>
        <strain evidence="2 3">DSM 2374</strain>
    </source>
</reference>
<organism evidence="2 3">
    <name type="scientific">Methanobrevibacter smithii DSM 2374</name>
    <dbReference type="NCBI Taxonomy" id="521002"/>
    <lineage>
        <taxon>Archaea</taxon>
        <taxon>Methanobacteriati</taxon>
        <taxon>Methanobacteriota</taxon>
        <taxon>Methanomada group</taxon>
        <taxon>Methanobacteria</taxon>
        <taxon>Methanobacteriales</taxon>
        <taxon>Methanobacteriaceae</taxon>
        <taxon>Methanobrevibacter</taxon>
    </lineage>
</organism>
<name>D2ZNV4_METSM</name>
<dbReference type="HOGENOM" id="CLU_887438_0_0_2"/>
<feature type="transmembrane region" description="Helical" evidence="1">
    <location>
        <begin position="20"/>
        <end position="43"/>
    </location>
</feature>
<keyword evidence="1" id="KW-1133">Transmembrane helix</keyword>
<evidence type="ECO:0000256" key="1">
    <source>
        <dbReference type="SAM" id="Phobius"/>
    </source>
</evidence>
<protein>
    <submittedName>
        <fullName evidence="2">Uncharacterized protein</fullName>
    </submittedName>
</protein>
<dbReference type="EMBL" id="ABYV02000006">
    <property type="protein sequence ID" value="EFC92951.1"/>
    <property type="molecule type" value="Genomic_DNA"/>
</dbReference>
<accession>D2ZNV4</accession>
<proteinExistence type="predicted"/>
<dbReference type="PATRIC" id="fig|521002.11.peg.499"/>
<keyword evidence="1" id="KW-0812">Transmembrane</keyword>
<keyword evidence="1" id="KW-0472">Membrane</keyword>